<proteinExistence type="predicted"/>
<dbReference type="PANTHER" id="PTHR35370:SF1">
    <property type="entry name" value="TYPE VI SECRETION SYSTEM COMPONENT TSSF1"/>
    <property type="match status" value="1"/>
</dbReference>
<reference evidence="1 2" key="1">
    <citation type="submission" date="2018-03" db="EMBL/GenBank/DDBJ databases">
        <authorList>
            <person name="Keele B.F."/>
        </authorList>
    </citation>
    <scope>NUCLEOTIDE SEQUENCE [LARGE SCALE GENOMIC DNA]</scope>
    <source>
        <strain evidence="1 2">CECT 8626</strain>
    </source>
</reference>
<dbReference type="Pfam" id="PF05947">
    <property type="entry name" value="T6SS_TssF"/>
    <property type="match status" value="1"/>
</dbReference>
<gene>
    <name evidence="1" type="ORF">DEA8626_02239</name>
</gene>
<sequence length="626" mass="68796">MDRSFLAYYETELAHIRELAVEFAALHPEVARNLSLDSVPCPDPYVERLLEGVAYLAARTRLKVDAESSRYVRNLLDALYPDLVGPAPAVSTVILHPGPQVQTMLDGHVVRRGTRMVSAFREGLATRATYTTAQDVTLWPIALDTVEYLQDRGALNAAGLPDDVAAGAEAGLRIVLNSDGSAALSELSLDRLDLGFATSARAGAIFDAVFGQALRVAARRAEPGAALHAAETPRMVGIGDGESLLPRLRPAFEGYRLMREYFLMPERFHYLRLDGLGRAVRDCGAEKLEILVLLSRPAPEISGVSTKDFRLFATPLVNLFEKECNVVELDGRRDAHVVHADRTRPRDFEIYRLIRVEDADSEGPDAALSPLYATDQISGGGLVYTTERRTRRAGEDEVRRGQTRTSYTGDDLFISVARPAGAPQAQPVRRLDIRALCTNRDLPILDDMPRLTLETGDPVGRVELLGALKRPRPALVASLPELGKDGESRLDDLTWRLVGQLSLNHLSLAEENRGAEPLRAMLDLYAGRGDPEVSRHVRSLSRVTSRQVIERLPIAGPLCFGRGVEITLHVDETTLSGASALLLSALLNQLFARHAGVNSFVRTRTRLSQKQEEVAWPIRPGIRAMI</sequence>
<dbReference type="RefSeq" id="WP_108853010.1">
    <property type="nucleotide sequence ID" value="NZ_OMOQ01000001.1"/>
</dbReference>
<keyword evidence="2" id="KW-1185">Reference proteome</keyword>
<dbReference type="InterPro" id="IPR010272">
    <property type="entry name" value="T6SS_TssF"/>
</dbReference>
<dbReference type="PANTHER" id="PTHR35370">
    <property type="entry name" value="CYTOPLASMIC PROTEIN-RELATED-RELATED"/>
    <property type="match status" value="1"/>
</dbReference>
<evidence type="ECO:0000313" key="1">
    <source>
        <dbReference type="EMBL" id="SPH18697.1"/>
    </source>
</evidence>
<evidence type="ECO:0000313" key="2">
    <source>
        <dbReference type="Proteomes" id="UP000244924"/>
    </source>
</evidence>
<dbReference type="NCBIfam" id="TIGR03359">
    <property type="entry name" value="VI_chp_6"/>
    <property type="match status" value="1"/>
</dbReference>
<protein>
    <recommendedName>
        <fullName evidence="3">Type VI secretion system protein ImpG</fullName>
    </recommendedName>
</protein>
<dbReference type="EMBL" id="OMOQ01000001">
    <property type="protein sequence ID" value="SPH18697.1"/>
    <property type="molecule type" value="Genomic_DNA"/>
</dbReference>
<dbReference type="AlphaFoldDB" id="A0A2R8B7V3"/>
<dbReference type="Proteomes" id="UP000244924">
    <property type="component" value="Unassembled WGS sequence"/>
</dbReference>
<dbReference type="OrthoDB" id="9763676at2"/>
<evidence type="ECO:0008006" key="3">
    <source>
        <dbReference type="Google" id="ProtNLM"/>
    </source>
</evidence>
<accession>A0A2R8B7V3</accession>
<organism evidence="1 2">
    <name type="scientific">Albidovulum aquaemixtae</name>
    <dbReference type="NCBI Taxonomy" id="1542388"/>
    <lineage>
        <taxon>Bacteria</taxon>
        <taxon>Pseudomonadati</taxon>
        <taxon>Pseudomonadota</taxon>
        <taxon>Alphaproteobacteria</taxon>
        <taxon>Rhodobacterales</taxon>
        <taxon>Paracoccaceae</taxon>
        <taxon>Albidovulum</taxon>
    </lineage>
</organism>
<name>A0A2R8B7V3_9RHOB</name>
<dbReference type="PIRSF" id="PIRSF028304">
    <property type="entry name" value="UCP028304"/>
    <property type="match status" value="1"/>
</dbReference>